<comment type="catalytic activity">
    <reaction evidence="10 11">
        <text>thymidine + ATP = dTMP + ADP + H(+)</text>
        <dbReference type="Rhea" id="RHEA:19129"/>
        <dbReference type="ChEBI" id="CHEBI:15378"/>
        <dbReference type="ChEBI" id="CHEBI:17748"/>
        <dbReference type="ChEBI" id="CHEBI:30616"/>
        <dbReference type="ChEBI" id="CHEBI:63528"/>
        <dbReference type="ChEBI" id="CHEBI:456216"/>
        <dbReference type="EC" id="2.7.1.21"/>
    </reaction>
</comment>
<keyword evidence="5" id="KW-0479">Metal-binding</keyword>
<keyword evidence="9 11" id="KW-0067">ATP-binding</keyword>
<dbReference type="GO" id="GO:0005524">
    <property type="term" value="F:ATP binding"/>
    <property type="evidence" value="ECO:0007669"/>
    <property type="project" value="UniProtKB-KW"/>
</dbReference>
<dbReference type="GO" id="GO:0046872">
    <property type="term" value="F:metal ion binding"/>
    <property type="evidence" value="ECO:0007669"/>
    <property type="project" value="UniProtKB-KW"/>
</dbReference>
<evidence type="ECO:0000256" key="5">
    <source>
        <dbReference type="ARBA" id="ARBA00022723"/>
    </source>
</evidence>
<evidence type="ECO:0000256" key="9">
    <source>
        <dbReference type="ARBA" id="ARBA00022840"/>
    </source>
</evidence>
<comment type="caution">
    <text evidence="13">The sequence shown here is derived from an EMBL/GenBank/DDBJ whole genome shotgun (WGS) entry which is preliminary data.</text>
</comment>
<organism evidence="13 14">
    <name type="scientific">Phytophthora boehmeriae</name>
    <dbReference type="NCBI Taxonomy" id="109152"/>
    <lineage>
        <taxon>Eukaryota</taxon>
        <taxon>Sar</taxon>
        <taxon>Stramenopiles</taxon>
        <taxon>Oomycota</taxon>
        <taxon>Peronosporomycetes</taxon>
        <taxon>Peronosporales</taxon>
        <taxon>Peronosporaceae</taxon>
        <taxon>Phytophthora</taxon>
    </lineage>
</organism>
<evidence type="ECO:0000256" key="4">
    <source>
        <dbReference type="ARBA" id="ARBA00022679"/>
    </source>
</evidence>
<evidence type="ECO:0000313" key="13">
    <source>
        <dbReference type="EMBL" id="KAG7392899.1"/>
    </source>
</evidence>
<proteinExistence type="inferred from homology"/>
<gene>
    <name evidence="13" type="primary">TK1</name>
    <name evidence="13" type="ORF">PHYBOEH_006218</name>
</gene>
<protein>
    <recommendedName>
        <fullName evidence="2 11">Thymidine kinase</fullName>
        <ecNumber evidence="2 11">2.7.1.21</ecNumber>
    </recommendedName>
</protein>
<evidence type="ECO:0000256" key="1">
    <source>
        <dbReference type="ARBA" id="ARBA00007587"/>
    </source>
</evidence>
<evidence type="ECO:0000313" key="14">
    <source>
        <dbReference type="Proteomes" id="UP000693981"/>
    </source>
</evidence>
<evidence type="ECO:0000256" key="6">
    <source>
        <dbReference type="ARBA" id="ARBA00022741"/>
    </source>
</evidence>
<comment type="similarity">
    <text evidence="1 12">Belongs to the thymidine kinase family.</text>
</comment>
<sequence>MKIEGNLQLIIGPMFSGKSTELIRRIRRYQHAKLECIIVKYLFDNRHSEEMLSTHDKVFVEALPVQTLAEVRSCLDDIDVIGIDEGQFYPDLVEFCQDAANMGKVVIVAALDGTFERKVKEDSDSIDKGFQNVIDLIPSAEQVIKLSAICCSCGQDAAFTRRLVADNKQELIGGIELYEPRCRQCFSID</sequence>
<keyword evidence="14" id="KW-1185">Reference proteome</keyword>
<dbReference type="GO" id="GO:0042802">
    <property type="term" value="F:identical protein binding"/>
    <property type="evidence" value="ECO:0007669"/>
    <property type="project" value="UniProtKB-ARBA"/>
</dbReference>
<evidence type="ECO:0000256" key="12">
    <source>
        <dbReference type="RuleBase" id="RU004165"/>
    </source>
</evidence>
<reference evidence="13" key="1">
    <citation type="submission" date="2021-02" db="EMBL/GenBank/DDBJ databases">
        <authorList>
            <person name="Palmer J.M."/>
        </authorList>
    </citation>
    <scope>NUCLEOTIDE SEQUENCE</scope>
    <source>
        <strain evidence="13">SCRP23</strain>
    </source>
</reference>
<accession>A0A8T1WMD5</accession>
<dbReference type="OrthoDB" id="439028at2759"/>
<dbReference type="EC" id="2.7.1.21" evidence="2 11"/>
<evidence type="ECO:0000256" key="10">
    <source>
        <dbReference type="ARBA" id="ARBA00048254"/>
    </source>
</evidence>
<evidence type="ECO:0000256" key="8">
    <source>
        <dbReference type="ARBA" id="ARBA00022833"/>
    </source>
</evidence>
<dbReference type="GO" id="GO:0071897">
    <property type="term" value="P:DNA biosynthetic process"/>
    <property type="evidence" value="ECO:0007669"/>
    <property type="project" value="UniProtKB-KW"/>
</dbReference>
<evidence type="ECO:0000256" key="11">
    <source>
        <dbReference type="RuleBase" id="RU000544"/>
    </source>
</evidence>
<dbReference type="GO" id="GO:0046104">
    <property type="term" value="P:thymidine metabolic process"/>
    <property type="evidence" value="ECO:0007669"/>
    <property type="project" value="TreeGrafter"/>
</dbReference>
<evidence type="ECO:0000256" key="3">
    <source>
        <dbReference type="ARBA" id="ARBA00022634"/>
    </source>
</evidence>
<keyword evidence="3 11" id="KW-0237">DNA synthesis</keyword>
<dbReference type="PROSITE" id="PS00603">
    <property type="entry name" value="TK_CELLULAR_TYPE"/>
    <property type="match status" value="1"/>
</dbReference>
<keyword evidence="7 11" id="KW-0418">Kinase</keyword>
<evidence type="ECO:0000256" key="2">
    <source>
        <dbReference type="ARBA" id="ARBA00012118"/>
    </source>
</evidence>
<dbReference type="PANTHER" id="PTHR11441:SF0">
    <property type="entry name" value="THYMIDINE KINASE, CYTOSOLIC"/>
    <property type="match status" value="1"/>
</dbReference>
<evidence type="ECO:0000256" key="7">
    <source>
        <dbReference type="ARBA" id="ARBA00022777"/>
    </source>
</evidence>
<keyword evidence="8" id="KW-0862">Zinc</keyword>
<dbReference type="GO" id="GO:0004797">
    <property type="term" value="F:thymidine kinase activity"/>
    <property type="evidence" value="ECO:0007669"/>
    <property type="project" value="UniProtKB-EC"/>
</dbReference>
<dbReference type="AlphaFoldDB" id="A0A8T1WMD5"/>
<keyword evidence="4 11" id="KW-0808">Transferase</keyword>
<dbReference type="InterPro" id="IPR020633">
    <property type="entry name" value="Thymidine_kinase_CS"/>
</dbReference>
<dbReference type="FunFam" id="3.40.50.300:FF:001270">
    <property type="entry name" value="Thymidine kinase"/>
    <property type="match status" value="1"/>
</dbReference>
<dbReference type="Pfam" id="PF00265">
    <property type="entry name" value="TK"/>
    <property type="match status" value="1"/>
</dbReference>
<name>A0A8T1WMD5_9STRA</name>
<dbReference type="InterPro" id="IPR001267">
    <property type="entry name" value="Thymidine_kinase"/>
</dbReference>
<dbReference type="PIRSF" id="PIRSF035805">
    <property type="entry name" value="TK_cell"/>
    <property type="match status" value="1"/>
</dbReference>
<dbReference type="EMBL" id="JAGDFL010000329">
    <property type="protein sequence ID" value="KAG7392899.1"/>
    <property type="molecule type" value="Genomic_DNA"/>
</dbReference>
<keyword evidence="6 11" id="KW-0547">Nucleotide-binding</keyword>
<dbReference type="Proteomes" id="UP000693981">
    <property type="component" value="Unassembled WGS sequence"/>
</dbReference>
<dbReference type="PANTHER" id="PTHR11441">
    <property type="entry name" value="THYMIDINE KINASE"/>
    <property type="match status" value="1"/>
</dbReference>